<dbReference type="GO" id="GO:0051920">
    <property type="term" value="F:peroxiredoxin activity"/>
    <property type="evidence" value="ECO:0007669"/>
    <property type="project" value="InterPro"/>
</dbReference>
<dbReference type="SUPFAM" id="SSF69118">
    <property type="entry name" value="AhpD-like"/>
    <property type="match status" value="1"/>
</dbReference>
<dbReference type="InterPro" id="IPR000073">
    <property type="entry name" value="AB_hydrolase_1"/>
</dbReference>
<dbReference type="EMBL" id="AACS02000008">
    <property type="protein sequence ID" value="EAU80892.1"/>
    <property type="molecule type" value="Genomic_DNA"/>
</dbReference>
<dbReference type="Pfam" id="PF02627">
    <property type="entry name" value="CMD"/>
    <property type="match status" value="1"/>
</dbReference>
<gene>
    <name evidence="4" type="ORF">CC1G_03068</name>
</gene>
<dbReference type="VEuPathDB" id="FungiDB:CC1G_03068"/>
<dbReference type="Pfam" id="PF12697">
    <property type="entry name" value="Abhydrolase_6"/>
    <property type="match status" value="1"/>
</dbReference>
<dbReference type="InParanoid" id="A8PET2"/>
<keyword evidence="4" id="KW-0378">Hydrolase</keyword>
<comment type="caution">
    <text evidence="4">The sequence shown here is derived from an EMBL/GenBank/DDBJ whole genome shotgun (WGS) entry which is preliminary data.</text>
</comment>
<dbReference type="eggNOG" id="ENOG502QR0K">
    <property type="taxonomic scope" value="Eukaryota"/>
</dbReference>
<feature type="region of interest" description="Disordered" evidence="1">
    <location>
        <begin position="286"/>
        <end position="305"/>
    </location>
</feature>
<dbReference type="PANTHER" id="PTHR34846:SF11">
    <property type="entry name" value="4-CARBOXYMUCONOLACTONE DECARBOXYLASE FAMILY PROTEIN (AFU_ORTHOLOGUE AFUA_6G11590)"/>
    <property type="match status" value="1"/>
</dbReference>
<sequence>MSKSKLLPGRYPAPGTDPVADAIRKRRGERGLTALDGNLLHFAEGARGYNDLLGALRTGGKVPGDLRELMILRIAALNHAAYEWVQHEPIGRKEGLSTGQLYSIRDIDTPLPPAKGLFTPLQEAALDFVDKLTLVSSSSFTVDHGVKYKDALRKYVEGTGHSEVEELTNALYSESSMLVATYNLVSRFLVATDVDGRAEQQVPWPVERVEHNVTLPSFPKSEATHQIYAVTLRHPEQDAPWIVLSNSLLTSTRMWGWIVPYLLDGGFHASGGNSKRRYNILLHDQRGHGRSTLPPNPADSVRYHDDDSARRSTIPLLAWDVQNLLVSDEIKEVIDGDSKGLKPIHAVIGVSQGGACAMAFGASYPTSSGSPDTTARKTKAIIACDTSARTPAGNRDAWKERVGLVFGGAGLDDAQSVGLSRLADVTLPRWFPAASPLPPSRAALVRKMVEETPVEGFVEGARALGSYDLLEGSTGEKLDMPGRPPLLEGRDLKVLLVAGSLDGNGKVGEGLKGLAEKWDRADYKAVEGSGHLPMVDRPEVWCEVVGDWLGGL</sequence>
<evidence type="ECO:0000313" key="4">
    <source>
        <dbReference type="EMBL" id="EAU80892.1"/>
    </source>
</evidence>
<evidence type="ECO:0000313" key="5">
    <source>
        <dbReference type="Proteomes" id="UP000001861"/>
    </source>
</evidence>
<dbReference type="InterPro" id="IPR003779">
    <property type="entry name" value="CMD-like"/>
</dbReference>
<dbReference type="STRING" id="240176.A8PET2"/>
<dbReference type="RefSeq" id="XP_001840839.1">
    <property type="nucleotide sequence ID" value="XM_001840787.2"/>
</dbReference>
<dbReference type="Gene3D" id="1.20.1290.10">
    <property type="entry name" value="AhpD-like"/>
    <property type="match status" value="1"/>
</dbReference>
<dbReference type="Gene3D" id="3.40.50.1820">
    <property type="entry name" value="alpha/beta hydrolase"/>
    <property type="match status" value="1"/>
</dbReference>
<protein>
    <submittedName>
        <fullName evidence="4">Beta-ketoadipate enol-lactone hydrolase</fullName>
    </submittedName>
</protein>
<proteinExistence type="predicted"/>
<dbReference type="GO" id="GO:0016787">
    <property type="term" value="F:hydrolase activity"/>
    <property type="evidence" value="ECO:0007669"/>
    <property type="project" value="UniProtKB-KW"/>
</dbReference>
<keyword evidence="5" id="KW-1185">Reference proteome</keyword>
<dbReference type="InterPro" id="IPR029032">
    <property type="entry name" value="AhpD-like"/>
</dbReference>
<dbReference type="AlphaFoldDB" id="A8PET2"/>
<organism evidence="4 5">
    <name type="scientific">Coprinopsis cinerea (strain Okayama-7 / 130 / ATCC MYA-4618 / FGSC 9003)</name>
    <name type="common">Inky cap fungus</name>
    <name type="synonym">Hormographiella aspergillata</name>
    <dbReference type="NCBI Taxonomy" id="240176"/>
    <lineage>
        <taxon>Eukaryota</taxon>
        <taxon>Fungi</taxon>
        <taxon>Dikarya</taxon>
        <taxon>Basidiomycota</taxon>
        <taxon>Agaricomycotina</taxon>
        <taxon>Agaricomycetes</taxon>
        <taxon>Agaricomycetidae</taxon>
        <taxon>Agaricales</taxon>
        <taxon>Agaricineae</taxon>
        <taxon>Psathyrellaceae</taxon>
        <taxon>Coprinopsis</taxon>
    </lineage>
</organism>
<dbReference type="OMA" id="PRIPYRY"/>
<feature type="domain" description="AB hydrolase-1" evidence="3">
    <location>
        <begin position="254"/>
        <end position="541"/>
    </location>
</feature>
<reference evidence="4 5" key="1">
    <citation type="journal article" date="2010" name="Proc. Natl. Acad. Sci. U.S.A.">
        <title>Insights into evolution of multicellular fungi from the assembled chromosomes of the mushroom Coprinopsis cinerea (Coprinus cinereus).</title>
        <authorList>
            <person name="Stajich J.E."/>
            <person name="Wilke S.K."/>
            <person name="Ahren D."/>
            <person name="Au C.H."/>
            <person name="Birren B.W."/>
            <person name="Borodovsky M."/>
            <person name="Burns C."/>
            <person name="Canback B."/>
            <person name="Casselton L.A."/>
            <person name="Cheng C.K."/>
            <person name="Deng J."/>
            <person name="Dietrich F.S."/>
            <person name="Fargo D.C."/>
            <person name="Farman M.L."/>
            <person name="Gathman A.C."/>
            <person name="Goldberg J."/>
            <person name="Guigo R."/>
            <person name="Hoegger P.J."/>
            <person name="Hooker J.B."/>
            <person name="Huggins A."/>
            <person name="James T.Y."/>
            <person name="Kamada T."/>
            <person name="Kilaru S."/>
            <person name="Kodira C."/>
            <person name="Kues U."/>
            <person name="Kupfer D."/>
            <person name="Kwan H.S."/>
            <person name="Lomsadze A."/>
            <person name="Li W."/>
            <person name="Lilly W.W."/>
            <person name="Ma L.J."/>
            <person name="Mackey A.J."/>
            <person name="Manning G."/>
            <person name="Martin F."/>
            <person name="Muraguchi H."/>
            <person name="Natvig D.O."/>
            <person name="Palmerini H."/>
            <person name="Ramesh M.A."/>
            <person name="Rehmeyer C.J."/>
            <person name="Roe B.A."/>
            <person name="Shenoy N."/>
            <person name="Stanke M."/>
            <person name="Ter-Hovhannisyan V."/>
            <person name="Tunlid A."/>
            <person name="Velagapudi R."/>
            <person name="Vision T.J."/>
            <person name="Zeng Q."/>
            <person name="Zolan M.E."/>
            <person name="Pukkila P.J."/>
        </authorList>
    </citation>
    <scope>NUCLEOTIDE SEQUENCE [LARGE SCALE GENOMIC DNA]</scope>
    <source>
        <strain evidence="5">Okayama-7 / 130 / ATCC MYA-4618 / FGSC 9003</strain>
    </source>
</reference>
<evidence type="ECO:0000259" key="2">
    <source>
        <dbReference type="Pfam" id="PF02627"/>
    </source>
</evidence>
<name>A8PET2_COPC7</name>
<dbReference type="GeneID" id="6017494"/>
<dbReference type="InterPro" id="IPR029058">
    <property type="entry name" value="AB_hydrolase_fold"/>
</dbReference>
<dbReference type="SUPFAM" id="SSF53474">
    <property type="entry name" value="alpha/beta-Hydrolases"/>
    <property type="match status" value="1"/>
</dbReference>
<dbReference type="KEGG" id="cci:CC1G_03068"/>
<feature type="region of interest" description="Disordered" evidence="1">
    <location>
        <begin position="1"/>
        <end position="21"/>
    </location>
</feature>
<evidence type="ECO:0000259" key="3">
    <source>
        <dbReference type="Pfam" id="PF12697"/>
    </source>
</evidence>
<accession>A8PET2</accession>
<feature type="domain" description="Carboxymuconolactone decarboxylase-like" evidence="2">
    <location>
        <begin position="46"/>
        <end position="107"/>
    </location>
</feature>
<evidence type="ECO:0000256" key="1">
    <source>
        <dbReference type="SAM" id="MobiDB-lite"/>
    </source>
</evidence>
<dbReference type="PANTHER" id="PTHR34846">
    <property type="entry name" value="4-CARBOXYMUCONOLACTONE DECARBOXYLASE FAMILY PROTEIN (AFU_ORTHOLOGUE AFUA_6G11590)"/>
    <property type="match status" value="1"/>
</dbReference>
<dbReference type="OrthoDB" id="9998495at2759"/>
<dbReference type="Proteomes" id="UP000001861">
    <property type="component" value="Unassembled WGS sequence"/>
</dbReference>